<feature type="region of interest" description="Disordered" evidence="8">
    <location>
        <begin position="326"/>
        <end position="364"/>
    </location>
</feature>
<feature type="transmembrane region" description="Helical" evidence="7">
    <location>
        <begin position="105"/>
        <end position="125"/>
    </location>
</feature>
<keyword evidence="3" id="KW-1003">Cell membrane</keyword>
<dbReference type="SUPFAM" id="SSF161098">
    <property type="entry name" value="MetI-like"/>
    <property type="match status" value="1"/>
</dbReference>
<dbReference type="PANTHER" id="PTHR43386:SF1">
    <property type="entry name" value="D,D-DIPEPTIDE TRANSPORT SYSTEM PERMEASE PROTEIN DDPC-RELATED"/>
    <property type="match status" value="1"/>
</dbReference>
<evidence type="ECO:0000313" key="10">
    <source>
        <dbReference type="EMBL" id="SDO86565.1"/>
    </source>
</evidence>
<proteinExistence type="inferred from homology"/>
<dbReference type="InterPro" id="IPR025966">
    <property type="entry name" value="OppC_N"/>
</dbReference>
<dbReference type="InterPro" id="IPR050366">
    <property type="entry name" value="BP-dependent_transpt_permease"/>
</dbReference>
<dbReference type="InterPro" id="IPR035906">
    <property type="entry name" value="MetI-like_sf"/>
</dbReference>
<dbReference type="Pfam" id="PF12911">
    <property type="entry name" value="OppC_N"/>
    <property type="match status" value="1"/>
</dbReference>
<gene>
    <name evidence="10" type="ORF">SAMN04515671_2166</name>
</gene>
<feature type="compositionally biased region" description="Low complexity" evidence="8">
    <location>
        <begin position="326"/>
        <end position="343"/>
    </location>
</feature>
<dbReference type="CDD" id="cd06261">
    <property type="entry name" value="TM_PBP2"/>
    <property type="match status" value="1"/>
</dbReference>
<feature type="transmembrane region" description="Helical" evidence="7">
    <location>
        <begin position="35"/>
        <end position="57"/>
    </location>
</feature>
<feature type="transmembrane region" description="Helical" evidence="7">
    <location>
        <begin position="137"/>
        <end position="163"/>
    </location>
</feature>
<dbReference type="Pfam" id="PF00528">
    <property type="entry name" value="BPD_transp_1"/>
    <property type="match status" value="1"/>
</dbReference>
<organism evidence="10 11">
    <name type="scientific">Nakamurella panacisegetis</name>
    <dbReference type="NCBI Taxonomy" id="1090615"/>
    <lineage>
        <taxon>Bacteria</taxon>
        <taxon>Bacillati</taxon>
        <taxon>Actinomycetota</taxon>
        <taxon>Actinomycetes</taxon>
        <taxon>Nakamurellales</taxon>
        <taxon>Nakamurellaceae</taxon>
        <taxon>Nakamurella</taxon>
    </lineage>
</organism>
<evidence type="ECO:0000256" key="3">
    <source>
        <dbReference type="ARBA" id="ARBA00022475"/>
    </source>
</evidence>
<keyword evidence="6 7" id="KW-0472">Membrane</keyword>
<keyword evidence="2 7" id="KW-0813">Transport</keyword>
<dbReference type="EMBL" id="LT629710">
    <property type="protein sequence ID" value="SDO86565.1"/>
    <property type="molecule type" value="Genomic_DNA"/>
</dbReference>
<comment type="similarity">
    <text evidence="7">Belongs to the binding-protein-dependent transport system permease family.</text>
</comment>
<name>A0A1H0N208_9ACTN</name>
<dbReference type="PANTHER" id="PTHR43386">
    <property type="entry name" value="OLIGOPEPTIDE TRANSPORT SYSTEM PERMEASE PROTEIN APPC"/>
    <property type="match status" value="1"/>
</dbReference>
<evidence type="ECO:0000313" key="11">
    <source>
        <dbReference type="Proteomes" id="UP000198741"/>
    </source>
</evidence>
<evidence type="ECO:0000259" key="9">
    <source>
        <dbReference type="PROSITE" id="PS50928"/>
    </source>
</evidence>
<evidence type="ECO:0000256" key="6">
    <source>
        <dbReference type="ARBA" id="ARBA00023136"/>
    </source>
</evidence>
<evidence type="ECO:0000256" key="5">
    <source>
        <dbReference type="ARBA" id="ARBA00022989"/>
    </source>
</evidence>
<evidence type="ECO:0000256" key="4">
    <source>
        <dbReference type="ARBA" id="ARBA00022692"/>
    </source>
</evidence>
<feature type="transmembrane region" description="Helical" evidence="7">
    <location>
        <begin position="169"/>
        <end position="188"/>
    </location>
</feature>
<dbReference type="GO" id="GO:0005886">
    <property type="term" value="C:plasma membrane"/>
    <property type="evidence" value="ECO:0007669"/>
    <property type="project" value="UniProtKB-SubCell"/>
</dbReference>
<comment type="subcellular location">
    <subcellularLocation>
        <location evidence="1 7">Cell membrane</location>
        <topology evidence="1 7">Multi-pass membrane protein</topology>
    </subcellularLocation>
</comment>
<dbReference type="RefSeq" id="WP_090475953.1">
    <property type="nucleotide sequence ID" value="NZ_LT629710.1"/>
</dbReference>
<feature type="domain" description="ABC transmembrane type-1" evidence="9">
    <location>
        <begin position="102"/>
        <end position="300"/>
    </location>
</feature>
<dbReference type="GO" id="GO:0055085">
    <property type="term" value="P:transmembrane transport"/>
    <property type="evidence" value="ECO:0007669"/>
    <property type="project" value="InterPro"/>
</dbReference>
<dbReference type="PROSITE" id="PS50928">
    <property type="entry name" value="ABC_TM1"/>
    <property type="match status" value="1"/>
</dbReference>
<evidence type="ECO:0000256" key="8">
    <source>
        <dbReference type="SAM" id="MobiDB-lite"/>
    </source>
</evidence>
<feature type="transmembrane region" description="Helical" evidence="7">
    <location>
        <begin position="278"/>
        <end position="299"/>
    </location>
</feature>
<dbReference type="AlphaFoldDB" id="A0A1H0N208"/>
<reference evidence="10 11" key="1">
    <citation type="submission" date="2016-10" db="EMBL/GenBank/DDBJ databases">
        <authorList>
            <person name="de Groot N.N."/>
        </authorList>
    </citation>
    <scope>NUCLEOTIDE SEQUENCE [LARGE SCALE GENOMIC DNA]</scope>
    <source>
        <strain evidence="11">P4-7,KCTC 19426,CECT 7604</strain>
    </source>
</reference>
<protein>
    <submittedName>
        <fullName evidence="10">Peptide/nickel transport system permease protein</fullName>
    </submittedName>
</protein>
<dbReference type="OrthoDB" id="9812701at2"/>
<dbReference type="Proteomes" id="UP000198741">
    <property type="component" value="Chromosome I"/>
</dbReference>
<accession>A0A1H0N208</accession>
<feature type="compositionally biased region" description="Basic and acidic residues" evidence="8">
    <location>
        <begin position="352"/>
        <end position="364"/>
    </location>
</feature>
<sequence length="364" mass="38538">MVAISLEGPGVEEPKTRKAGFITALRQTGGVQRGMLIAGAVITLVFVILAVFAPWIAPYNFNDVTNAAGARFPRLSAPSAQHWFGTTNGQGQDVLSQVIYGARTALMVVVLAVLMSLIVGVPLGLYSGYRGGWVDRVLVLITDALFAFPSLLLAIVVSIALVGGSSGEGGGILAASISITVIYIPQYFRVVRNATISAKQEPYVEAARAVGASPATIMRRYLFGNVVQSVPIIATVNAADSILTLAGLGFLGFGIEPSSAAEWGYQLNKARSDFASDIWWTAVFPGLAIVLLVLGLSLIGESLNDVLNPLLRARRLSQVIMPSRGRAASRVRAVESDPVVPDPVESDPVEPDPVRDAEIAEDNR</sequence>
<dbReference type="InterPro" id="IPR000515">
    <property type="entry name" value="MetI-like"/>
</dbReference>
<dbReference type="STRING" id="1090615.SAMN04515671_2166"/>
<keyword evidence="4 7" id="KW-0812">Transmembrane</keyword>
<evidence type="ECO:0000256" key="2">
    <source>
        <dbReference type="ARBA" id="ARBA00022448"/>
    </source>
</evidence>
<evidence type="ECO:0000256" key="7">
    <source>
        <dbReference type="RuleBase" id="RU363032"/>
    </source>
</evidence>
<keyword evidence="11" id="KW-1185">Reference proteome</keyword>
<evidence type="ECO:0000256" key="1">
    <source>
        <dbReference type="ARBA" id="ARBA00004651"/>
    </source>
</evidence>
<keyword evidence="5 7" id="KW-1133">Transmembrane helix</keyword>
<dbReference type="Gene3D" id="1.10.3720.10">
    <property type="entry name" value="MetI-like"/>
    <property type="match status" value="1"/>
</dbReference>